<comment type="caution">
    <text evidence="2">The sequence shown here is derived from an EMBL/GenBank/DDBJ whole genome shotgun (WGS) entry which is preliminary data.</text>
</comment>
<protein>
    <submittedName>
        <fullName evidence="2">Uncharacterized protein</fullName>
    </submittedName>
</protein>
<evidence type="ECO:0000313" key="2">
    <source>
        <dbReference type="EMBL" id="KAK2107788.1"/>
    </source>
</evidence>
<dbReference type="EMBL" id="JASSZA010000006">
    <property type="protein sequence ID" value="KAK2107788.1"/>
    <property type="molecule type" value="Genomic_DNA"/>
</dbReference>
<reference evidence="2 3" key="1">
    <citation type="submission" date="2023-05" db="EMBL/GenBank/DDBJ databases">
        <title>B98-5 Cell Line De Novo Hybrid Assembly: An Optical Mapping Approach.</title>
        <authorList>
            <person name="Kananen K."/>
            <person name="Auerbach J.A."/>
            <person name="Kautto E."/>
            <person name="Blachly J.S."/>
        </authorList>
    </citation>
    <scope>NUCLEOTIDE SEQUENCE [LARGE SCALE GENOMIC DNA]</scope>
    <source>
        <strain evidence="2">B95-8</strain>
        <tissue evidence="2">Cell line</tissue>
    </source>
</reference>
<feature type="compositionally biased region" description="Polar residues" evidence="1">
    <location>
        <begin position="34"/>
        <end position="45"/>
    </location>
</feature>
<feature type="region of interest" description="Disordered" evidence="1">
    <location>
        <begin position="1"/>
        <end position="85"/>
    </location>
</feature>
<accession>A0ABQ9VEM9</accession>
<feature type="compositionally biased region" description="Basic and acidic residues" evidence="1">
    <location>
        <begin position="13"/>
        <end position="33"/>
    </location>
</feature>
<evidence type="ECO:0000256" key="1">
    <source>
        <dbReference type="SAM" id="MobiDB-lite"/>
    </source>
</evidence>
<proteinExistence type="predicted"/>
<keyword evidence="3" id="KW-1185">Reference proteome</keyword>
<feature type="region of interest" description="Disordered" evidence="1">
    <location>
        <begin position="101"/>
        <end position="145"/>
    </location>
</feature>
<organism evidence="2 3">
    <name type="scientific">Saguinus oedipus</name>
    <name type="common">Cotton-top tamarin</name>
    <name type="synonym">Oedipomidas oedipus</name>
    <dbReference type="NCBI Taxonomy" id="9490"/>
    <lineage>
        <taxon>Eukaryota</taxon>
        <taxon>Metazoa</taxon>
        <taxon>Chordata</taxon>
        <taxon>Craniata</taxon>
        <taxon>Vertebrata</taxon>
        <taxon>Euteleostomi</taxon>
        <taxon>Mammalia</taxon>
        <taxon>Eutheria</taxon>
        <taxon>Euarchontoglires</taxon>
        <taxon>Primates</taxon>
        <taxon>Haplorrhini</taxon>
        <taxon>Platyrrhini</taxon>
        <taxon>Cebidae</taxon>
        <taxon>Callitrichinae</taxon>
        <taxon>Saguinus</taxon>
    </lineage>
</organism>
<name>A0ABQ9VEM9_SAGOE</name>
<dbReference type="Proteomes" id="UP001266305">
    <property type="component" value="Unassembled WGS sequence"/>
</dbReference>
<gene>
    <name evidence="2" type="ORF">P7K49_012953</name>
</gene>
<sequence length="264" mass="27406">MGRAAAGGAHLRRAAEEGPEGRLEDCLKGREGSSGRNRGAYSSFTAEGKASERSLAAPLAMPKPPRRHRGHGGRTQPSARRPSLGPSLGLLLLFLGLLTPEAPPSGETPRGRGRHRGSPEARTGRDYCPGWGGRKSGRLGSGADTAAPGRVVGAAVGNGARVAPRDCRRDEAAVTPRPGCGLGAQLQRRAGLAEMRCGEGPWRGQAGSGPGSTRCALHIPQWGTAITREAHRALRGCRARCGGTEVSALGRAPQRDPAFLGELC</sequence>
<evidence type="ECO:0000313" key="3">
    <source>
        <dbReference type="Proteomes" id="UP001266305"/>
    </source>
</evidence>